<keyword evidence="1" id="KW-0812">Transmembrane</keyword>
<dbReference type="Proteomes" id="UP000006591">
    <property type="component" value="Chromosome 4"/>
</dbReference>
<evidence type="ECO:0008006" key="4">
    <source>
        <dbReference type="Google" id="ProtNLM"/>
    </source>
</evidence>
<keyword evidence="1" id="KW-1133">Transmembrane helix</keyword>
<dbReference type="HOGENOM" id="CLU_2889703_0_0_1"/>
<evidence type="ECO:0000313" key="2">
    <source>
        <dbReference type="EnsemblPlants" id="ONIVA04G20370.1"/>
    </source>
</evidence>
<accession>A0A0E0H4F3</accession>
<protein>
    <recommendedName>
        <fullName evidence="4">Transmembrane protein</fullName>
    </recommendedName>
</protein>
<reference evidence="2" key="2">
    <citation type="submission" date="2018-04" db="EMBL/GenBank/DDBJ databases">
        <title>OnivRS2 (Oryza nivara Reference Sequence Version 2).</title>
        <authorList>
            <person name="Zhang J."/>
            <person name="Kudrna D."/>
            <person name="Lee S."/>
            <person name="Talag J."/>
            <person name="Rajasekar S."/>
            <person name="Welchert J."/>
            <person name="Hsing Y.-I."/>
            <person name="Wing R.A."/>
        </authorList>
    </citation>
    <scope>NUCLEOTIDE SEQUENCE [LARGE SCALE GENOMIC DNA]</scope>
    <source>
        <strain evidence="2">SL10</strain>
    </source>
</reference>
<reference evidence="2" key="1">
    <citation type="submission" date="2015-04" db="UniProtKB">
        <authorList>
            <consortium name="EnsemblPlants"/>
        </authorList>
    </citation>
    <scope>IDENTIFICATION</scope>
    <source>
        <strain evidence="2">SL10</strain>
    </source>
</reference>
<dbReference type="EnsemblPlants" id="ONIVA04G20370.1">
    <property type="protein sequence ID" value="ONIVA04G20370.1"/>
    <property type="gene ID" value="ONIVA04G20370"/>
</dbReference>
<keyword evidence="3" id="KW-1185">Reference proteome</keyword>
<keyword evidence="1" id="KW-0472">Membrane</keyword>
<name>A0A0E0H4F3_ORYNI</name>
<proteinExistence type="predicted"/>
<feature type="transmembrane region" description="Helical" evidence="1">
    <location>
        <begin position="12"/>
        <end position="32"/>
    </location>
</feature>
<dbReference type="Gramene" id="ONIVA04G20370.1">
    <property type="protein sequence ID" value="ONIVA04G20370.1"/>
    <property type="gene ID" value="ONIVA04G20370"/>
</dbReference>
<evidence type="ECO:0000256" key="1">
    <source>
        <dbReference type="SAM" id="Phobius"/>
    </source>
</evidence>
<dbReference type="AlphaFoldDB" id="A0A0E0H4F3"/>
<evidence type="ECO:0000313" key="3">
    <source>
        <dbReference type="Proteomes" id="UP000006591"/>
    </source>
</evidence>
<organism evidence="2">
    <name type="scientific">Oryza nivara</name>
    <name type="common">Indian wild rice</name>
    <name type="synonym">Oryza sativa f. spontanea</name>
    <dbReference type="NCBI Taxonomy" id="4536"/>
    <lineage>
        <taxon>Eukaryota</taxon>
        <taxon>Viridiplantae</taxon>
        <taxon>Streptophyta</taxon>
        <taxon>Embryophyta</taxon>
        <taxon>Tracheophyta</taxon>
        <taxon>Spermatophyta</taxon>
        <taxon>Magnoliopsida</taxon>
        <taxon>Liliopsida</taxon>
        <taxon>Poales</taxon>
        <taxon>Poaceae</taxon>
        <taxon>BOP clade</taxon>
        <taxon>Oryzoideae</taxon>
        <taxon>Oryzeae</taxon>
        <taxon>Oryzinae</taxon>
        <taxon>Oryza</taxon>
    </lineage>
</organism>
<sequence length="63" mass="7393">MFRKVTSNSQLQAINMVFLSMATFMGVVWLLVHHHQWVLRLCLELVVVVDQDVRTQLLRSLLQ</sequence>